<dbReference type="AlphaFoldDB" id="A0A553N936"/>
<evidence type="ECO:0000259" key="13">
    <source>
        <dbReference type="PROSITE" id="PS50089"/>
    </source>
</evidence>
<evidence type="ECO:0000313" key="14">
    <source>
        <dbReference type="EMBL" id="TRY61956.1"/>
    </source>
</evidence>
<organism evidence="14 15">
    <name type="scientific">Tigriopus californicus</name>
    <name type="common">Marine copepod</name>
    <dbReference type="NCBI Taxonomy" id="6832"/>
    <lineage>
        <taxon>Eukaryota</taxon>
        <taxon>Metazoa</taxon>
        <taxon>Ecdysozoa</taxon>
        <taxon>Arthropoda</taxon>
        <taxon>Crustacea</taxon>
        <taxon>Multicrustacea</taxon>
        <taxon>Hexanauplia</taxon>
        <taxon>Copepoda</taxon>
        <taxon>Harpacticoida</taxon>
        <taxon>Harpacticidae</taxon>
        <taxon>Tigriopus</taxon>
    </lineage>
</organism>
<dbReference type="CDD" id="cd16487">
    <property type="entry name" value="mRING-H2-C3DHC3_ZFPL1"/>
    <property type="match status" value="1"/>
</dbReference>
<evidence type="ECO:0000256" key="11">
    <source>
        <dbReference type="RuleBase" id="RU369078"/>
    </source>
</evidence>
<keyword evidence="4 11" id="KW-0812">Transmembrane</keyword>
<dbReference type="InterPro" id="IPR058730">
    <property type="entry name" value="U-box_ZFPL1-like"/>
</dbReference>
<name>A0A553N936_TIGCA</name>
<evidence type="ECO:0000256" key="9">
    <source>
        <dbReference type="ARBA" id="ARBA00023136"/>
    </source>
</evidence>
<dbReference type="InterPro" id="IPR039043">
    <property type="entry name" value="ZFPL1"/>
</dbReference>
<feature type="transmembrane region" description="Helical" evidence="11">
    <location>
        <begin position="256"/>
        <end position="277"/>
    </location>
</feature>
<sequence>MGLCKCSKRKVTNQFCFEHRVNVCENCMIQKHPKCVVQSYLKWLEDSDYNPHCQFCSQDLADEPCVRLICYHVFHWVCLDKYARSLPEDTAPAGYTCPTCQDCLFPPENLVSPVAETLREVLKDVNWARAGLGLPLLEAHVEKRPAFNVPDGPRPTPEGQMAAHSDGHPSTSSSSGVSERVGVHHTSSSKKDQVIDLDGSRGGIDLGALSSSPLLRDPDIDDNKYKRKSAVEMFTRWWRTLMGPSARRRTSKMQRYLMIMIILFLVFMTFLAVMSYLSRRAGNEDPMLEPMNNPNIHVGIES</sequence>
<dbReference type="SUPFAM" id="SSF57850">
    <property type="entry name" value="RING/U-box"/>
    <property type="match status" value="1"/>
</dbReference>
<dbReference type="EMBL" id="VCGU01000459">
    <property type="protein sequence ID" value="TRY61956.1"/>
    <property type="molecule type" value="Genomic_DNA"/>
</dbReference>
<protein>
    <recommendedName>
        <fullName evidence="3 11">Zinc finger protein-like 1 homolog</fullName>
    </recommendedName>
</protein>
<dbReference type="InterPro" id="IPR001841">
    <property type="entry name" value="Znf_RING"/>
</dbReference>
<dbReference type="PROSITE" id="PS50089">
    <property type="entry name" value="ZF_RING_2"/>
    <property type="match status" value="1"/>
</dbReference>
<evidence type="ECO:0000256" key="12">
    <source>
        <dbReference type="SAM" id="MobiDB-lite"/>
    </source>
</evidence>
<comment type="caution">
    <text evidence="14">The sequence shown here is derived from an EMBL/GenBank/DDBJ whole genome shotgun (WGS) entry which is preliminary data.</text>
</comment>
<evidence type="ECO:0000256" key="1">
    <source>
        <dbReference type="ARBA" id="ARBA00004167"/>
    </source>
</evidence>
<dbReference type="GO" id="GO:0008270">
    <property type="term" value="F:zinc ion binding"/>
    <property type="evidence" value="ECO:0007669"/>
    <property type="project" value="UniProtKB-UniRule"/>
</dbReference>
<dbReference type="Pfam" id="PF25993">
    <property type="entry name" value="zf-B_box_ZFPL1"/>
    <property type="match status" value="1"/>
</dbReference>
<keyword evidence="15" id="KW-1185">Reference proteome</keyword>
<evidence type="ECO:0000256" key="3">
    <source>
        <dbReference type="ARBA" id="ARBA00013701"/>
    </source>
</evidence>
<dbReference type="Proteomes" id="UP000318571">
    <property type="component" value="Chromosome 8"/>
</dbReference>
<dbReference type="PANTHER" id="PTHR12981">
    <property type="entry name" value="ZINC FINGER PROTEIN-LIKE 1"/>
    <property type="match status" value="1"/>
</dbReference>
<dbReference type="STRING" id="6832.A0A553N936"/>
<feature type="region of interest" description="Disordered" evidence="12">
    <location>
        <begin position="146"/>
        <end position="196"/>
    </location>
</feature>
<reference evidence="14 15" key="1">
    <citation type="journal article" date="2018" name="Nat. Ecol. Evol.">
        <title>Genomic signatures of mitonuclear coevolution across populations of Tigriopus californicus.</title>
        <authorList>
            <person name="Barreto F.S."/>
            <person name="Watson E.T."/>
            <person name="Lima T.G."/>
            <person name="Willett C.S."/>
            <person name="Edmands S."/>
            <person name="Li W."/>
            <person name="Burton R.S."/>
        </authorList>
    </citation>
    <scope>NUCLEOTIDE SEQUENCE [LARGE SCALE GENOMIC DNA]</scope>
    <source>
        <strain evidence="14 15">San Diego</strain>
    </source>
</reference>
<dbReference type="Pfam" id="PF25998">
    <property type="entry name" value="U-box_ZFPL1"/>
    <property type="match status" value="1"/>
</dbReference>
<evidence type="ECO:0000256" key="5">
    <source>
        <dbReference type="ARBA" id="ARBA00022723"/>
    </source>
</evidence>
<dbReference type="InterPro" id="IPR058731">
    <property type="entry name" value="Znf-B_box_ZFPL1-like"/>
</dbReference>
<dbReference type="SMART" id="SM00184">
    <property type="entry name" value="RING"/>
    <property type="match status" value="1"/>
</dbReference>
<accession>A0A553N936</accession>
<dbReference type="Gene3D" id="3.30.40.10">
    <property type="entry name" value="Zinc/RING finger domain, C3HC4 (zinc finger)"/>
    <property type="match status" value="1"/>
</dbReference>
<dbReference type="PANTHER" id="PTHR12981:SF0">
    <property type="entry name" value="ZINC FINGER PROTEIN-LIKE 1"/>
    <property type="match status" value="1"/>
</dbReference>
<evidence type="ECO:0000256" key="7">
    <source>
        <dbReference type="ARBA" id="ARBA00022833"/>
    </source>
</evidence>
<keyword evidence="7 11" id="KW-0862">Zinc</keyword>
<gene>
    <name evidence="14" type="ORF">TCAL_08262</name>
</gene>
<keyword evidence="9 11" id="KW-0472">Membrane</keyword>
<keyword evidence="5 11" id="KW-0479">Metal-binding</keyword>
<comment type="subcellular location">
    <subcellularLocation>
        <location evidence="1 11">Membrane</location>
        <topology evidence="1 11">Single-pass membrane protein</topology>
    </subcellularLocation>
</comment>
<comment type="similarity">
    <text evidence="2 11">Belongs to the ZFPL1 family.</text>
</comment>
<dbReference type="GO" id="GO:0005794">
    <property type="term" value="C:Golgi apparatus"/>
    <property type="evidence" value="ECO:0007669"/>
    <property type="project" value="TreeGrafter"/>
</dbReference>
<feature type="domain" description="RING-type" evidence="13">
    <location>
        <begin position="53"/>
        <end position="101"/>
    </location>
</feature>
<evidence type="ECO:0000256" key="10">
    <source>
        <dbReference type="PROSITE-ProRule" id="PRU00175"/>
    </source>
</evidence>
<dbReference type="InterPro" id="IPR013083">
    <property type="entry name" value="Znf_RING/FYVE/PHD"/>
</dbReference>
<evidence type="ECO:0000313" key="15">
    <source>
        <dbReference type="Proteomes" id="UP000318571"/>
    </source>
</evidence>
<feature type="compositionally biased region" description="Low complexity" evidence="12">
    <location>
        <begin position="168"/>
        <end position="180"/>
    </location>
</feature>
<keyword evidence="8 11" id="KW-1133">Transmembrane helix</keyword>
<evidence type="ECO:0000256" key="2">
    <source>
        <dbReference type="ARBA" id="ARBA00005561"/>
    </source>
</evidence>
<proteinExistence type="inferred from homology"/>
<dbReference type="OrthoDB" id="1916590at2759"/>
<evidence type="ECO:0000256" key="8">
    <source>
        <dbReference type="ARBA" id="ARBA00022989"/>
    </source>
</evidence>
<dbReference type="OMA" id="HDHDYNP"/>
<dbReference type="GO" id="GO:0016020">
    <property type="term" value="C:membrane"/>
    <property type="evidence" value="ECO:0007669"/>
    <property type="project" value="UniProtKB-SubCell"/>
</dbReference>
<evidence type="ECO:0000256" key="6">
    <source>
        <dbReference type="ARBA" id="ARBA00022771"/>
    </source>
</evidence>
<keyword evidence="6 10" id="KW-0863">Zinc-finger</keyword>
<evidence type="ECO:0000256" key="4">
    <source>
        <dbReference type="ARBA" id="ARBA00022692"/>
    </source>
</evidence>